<proteinExistence type="predicted"/>
<dbReference type="KEGG" id="etr:ETAE_0203"/>
<dbReference type="AlphaFoldDB" id="A0AAU8P0Q2"/>
<keyword evidence="2" id="KW-1185">Reference proteome</keyword>
<reference evidence="1 2" key="1">
    <citation type="journal article" date="2009" name="PLoS ONE">
        <title>Genome sequence of the versatile fish pathogen Edwardsiella tarda provides insights into its adaptation to broad host ranges and intracellular niches.</title>
        <authorList>
            <person name="Wang Q."/>
            <person name="Yang M."/>
            <person name="Xiao J."/>
            <person name="Wu H."/>
            <person name="Wang X."/>
            <person name="Lv Y."/>
            <person name="Xu L."/>
            <person name="Zheng H."/>
            <person name="Wang S."/>
            <person name="Zhao G."/>
            <person name="Liu Q."/>
            <person name="Zhang Y."/>
        </authorList>
    </citation>
    <scope>NUCLEOTIDE SEQUENCE [LARGE SCALE GENOMIC DNA]</scope>
    <source>
        <strain evidence="2">EIB202 / CCTCC M208068</strain>
    </source>
</reference>
<accession>A0AAU8P0Q2</accession>
<name>A0AAU8P0Q2_EDWPI</name>
<gene>
    <name evidence="1" type="ordered locus">ETAE_0203</name>
</gene>
<organism evidence="1 2">
    <name type="scientific">Edwardsiella piscicida</name>
    <dbReference type="NCBI Taxonomy" id="1263550"/>
    <lineage>
        <taxon>Bacteria</taxon>
        <taxon>Pseudomonadati</taxon>
        <taxon>Pseudomonadota</taxon>
        <taxon>Gammaproteobacteria</taxon>
        <taxon>Enterobacterales</taxon>
        <taxon>Hafniaceae</taxon>
        <taxon>Edwardsiella</taxon>
    </lineage>
</organism>
<evidence type="ECO:0000313" key="1">
    <source>
        <dbReference type="EMBL" id="ACY83050.1"/>
    </source>
</evidence>
<dbReference type="EMBL" id="CP001135">
    <property type="protein sequence ID" value="ACY83050.1"/>
    <property type="molecule type" value="Genomic_DNA"/>
</dbReference>
<evidence type="ECO:0000313" key="2">
    <source>
        <dbReference type="Proteomes" id="UP000002634"/>
    </source>
</evidence>
<sequence>MYRAFLEITAYAGCVNGIGMSDFQFDPRSITVTDYCFYRIEIYEIKIITW</sequence>
<protein>
    <submittedName>
        <fullName evidence="1">Uncharacterized protein</fullName>
    </submittedName>
</protein>
<dbReference type="Proteomes" id="UP000002634">
    <property type="component" value="Chromosome"/>
</dbReference>